<feature type="region of interest" description="Disordered" evidence="1">
    <location>
        <begin position="31"/>
        <end position="59"/>
    </location>
</feature>
<dbReference type="Proteomes" id="UP000321570">
    <property type="component" value="Unassembled WGS sequence"/>
</dbReference>
<protein>
    <submittedName>
        <fullName evidence="2">Uncharacterized protein</fullName>
    </submittedName>
</protein>
<gene>
    <name evidence="2" type="ORF">WMSIL1_LOCUS8832</name>
</gene>
<sequence>MPILRRGLLSSRLSFRRRSCQNCNENFHKDGFYGESSTSSSAEQNLKNKGLSNSQTKTIPTRHLLSNIRLRRIS</sequence>
<dbReference type="AlphaFoldDB" id="A0A564YSP6"/>
<organism evidence="2 3">
    <name type="scientific">Hymenolepis diminuta</name>
    <name type="common">Rat tapeworm</name>
    <dbReference type="NCBI Taxonomy" id="6216"/>
    <lineage>
        <taxon>Eukaryota</taxon>
        <taxon>Metazoa</taxon>
        <taxon>Spiralia</taxon>
        <taxon>Lophotrochozoa</taxon>
        <taxon>Platyhelminthes</taxon>
        <taxon>Cestoda</taxon>
        <taxon>Eucestoda</taxon>
        <taxon>Cyclophyllidea</taxon>
        <taxon>Hymenolepididae</taxon>
        <taxon>Hymenolepis</taxon>
    </lineage>
</organism>
<name>A0A564YSP6_HYMDI</name>
<evidence type="ECO:0000313" key="2">
    <source>
        <dbReference type="EMBL" id="VUZ49743.1"/>
    </source>
</evidence>
<feature type="compositionally biased region" description="Polar residues" evidence="1">
    <location>
        <begin position="35"/>
        <end position="59"/>
    </location>
</feature>
<evidence type="ECO:0000313" key="3">
    <source>
        <dbReference type="Proteomes" id="UP000321570"/>
    </source>
</evidence>
<proteinExistence type="predicted"/>
<dbReference type="EMBL" id="CABIJS010000333">
    <property type="protein sequence ID" value="VUZ49743.1"/>
    <property type="molecule type" value="Genomic_DNA"/>
</dbReference>
<reference evidence="2 3" key="1">
    <citation type="submission" date="2019-07" db="EMBL/GenBank/DDBJ databases">
        <authorList>
            <person name="Jastrzebski P J."/>
            <person name="Paukszto L."/>
            <person name="Jastrzebski P J."/>
        </authorList>
    </citation>
    <scope>NUCLEOTIDE SEQUENCE [LARGE SCALE GENOMIC DNA]</scope>
    <source>
        <strain evidence="2 3">WMS-il1</strain>
    </source>
</reference>
<keyword evidence="3" id="KW-1185">Reference proteome</keyword>
<evidence type="ECO:0000256" key="1">
    <source>
        <dbReference type="SAM" id="MobiDB-lite"/>
    </source>
</evidence>
<accession>A0A564YSP6</accession>